<evidence type="ECO:0000313" key="8">
    <source>
        <dbReference type="EMBL" id="QRM17092.1"/>
    </source>
</evidence>
<evidence type="ECO:0000313" key="7">
    <source>
        <dbReference type="EMBL" id="QRM16961.1"/>
    </source>
</evidence>
<evidence type="ECO:0000313" key="1">
    <source>
        <dbReference type="EMBL" id="ADA57776.1"/>
    </source>
</evidence>
<reference evidence="7" key="4">
    <citation type="submission" date="2021-02" db="EMBL/GenBank/DDBJ databases">
        <authorList>
            <person name="Vanderplasschen A.F.C."/>
            <person name="Davison A.J."/>
        </authorList>
    </citation>
    <scope>NUCLEOTIDE SEQUENCE</scope>
    <source>
        <strain evidence="2">500138</strain>
        <strain evidence="4">DK-200249</strain>
        <strain evidence="3">DK-2008-50-66-1</strain>
        <strain evidence="5">DK-205223-2</strain>
        <strain evidence="6">DK-206116-1</strain>
        <strain evidence="7">HVA 486123</strain>
        <strain evidence="8">UK N080</strain>
    </source>
</reference>
<dbReference type="EMBL" id="MW580849">
    <property type="protein sequence ID" value="QRM16308.1"/>
    <property type="molecule type" value="Genomic_DNA"/>
</dbReference>
<gene>
    <name evidence="7" type="primary">ORF13</name>
    <name evidence="1" type="ORF">AngHV1_ORF13</name>
</gene>
<dbReference type="EMBL" id="MW580853">
    <property type="protein sequence ID" value="QRM16832.1"/>
    <property type="molecule type" value="Genomic_DNA"/>
</dbReference>
<dbReference type="EMBL" id="FJ940765">
    <property type="protein sequence ID" value="ADA57776.1"/>
    <property type="molecule type" value="Genomic_DNA"/>
</dbReference>
<evidence type="ECO:0000313" key="9">
    <source>
        <dbReference type="Proteomes" id="UP000011239"/>
    </source>
</evidence>
<dbReference type="Proteomes" id="UP000011239">
    <property type="component" value="Segment"/>
</dbReference>
<organism evidence="7">
    <name type="scientific">Anguillid herpesvirus 1</name>
    <dbReference type="NCBI Taxonomy" id="150286"/>
    <lineage>
        <taxon>Viruses</taxon>
        <taxon>Duplodnaviria</taxon>
        <taxon>Heunggongvirae</taxon>
        <taxon>Peploviricota</taxon>
        <taxon>Herviviricetes</taxon>
        <taxon>Herpesvirales</taxon>
        <taxon>Alloherpesviridae</taxon>
        <taxon>Cyvirus</taxon>
        <taxon>Cyvirus anguillidallo1</taxon>
    </lineage>
</organism>
<sequence length="272" mass="31427">MTLQNVWTWLDKELDQIPSSDVRSMWRIILLWPHDKHTHIPMSTVKWLPNRPHQQTRLFKYQTFYWRGHKPTVRVPTHCDYEERCMPEIVIVLKNDISRMGLGAVSDQLIDRRLKIYSRCRTMVGPYAFDNDGADDVGHKFPYRRKNRYSTRLAKAELKRRESDEQKCFLYIVPQHTDWPAGPFNYCTRAPVVRCVWPKPNVSESSADLALSHLGTFLPPMIVEQVGSYLCANDVLGELIDTGFLRLDVVHTPLLAQGSSSNTEVTGIMLSA</sequence>
<keyword evidence="9" id="KW-1185">Reference proteome</keyword>
<dbReference type="EMBL" id="MW580854">
    <property type="protein sequence ID" value="QRM16961.1"/>
    <property type="molecule type" value="Genomic_DNA"/>
</dbReference>
<dbReference type="KEGG" id="vg:8683445"/>
<evidence type="ECO:0000313" key="2">
    <source>
        <dbReference type="EMBL" id="QRM16308.1"/>
    </source>
</evidence>
<evidence type="ECO:0000313" key="6">
    <source>
        <dbReference type="EMBL" id="QRM16832.1"/>
    </source>
</evidence>
<name>A0A8E5AKU4_9VIRU</name>
<dbReference type="RefSeq" id="YP_003358152.1">
    <property type="nucleotide sequence ID" value="NC_013668.3"/>
</dbReference>
<protein>
    <submittedName>
        <fullName evidence="7">Protein ORF13</fullName>
    </submittedName>
</protein>
<accession>D2E864</accession>
<evidence type="ECO:0000313" key="3">
    <source>
        <dbReference type="EMBL" id="QRM16439.1"/>
    </source>
</evidence>
<dbReference type="EMBL" id="MW580852">
    <property type="protein sequence ID" value="QRM16700.1"/>
    <property type="molecule type" value="Genomic_DNA"/>
</dbReference>
<accession>A0A8E5AKU4</accession>
<dbReference type="EMBL" id="MW580851">
    <property type="protein sequence ID" value="QRM16567.1"/>
    <property type="molecule type" value="Genomic_DNA"/>
</dbReference>
<evidence type="ECO:0000313" key="4">
    <source>
        <dbReference type="EMBL" id="QRM16567.1"/>
    </source>
</evidence>
<reference evidence="1 9" key="1">
    <citation type="journal article" date="2010" name="J. Gen. Virol.">
        <title>Complete genome sequence and taxonomic position of anguillid herpesvirus 1.</title>
        <authorList>
            <person name="van Beurden S.J."/>
            <person name="Bossers A."/>
            <person name="Voorbergen-Laarman M.H."/>
            <person name="Haenen O.L."/>
            <person name="Peters S."/>
            <person name="Abma-Henkens M.H."/>
            <person name="Peeters B.P."/>
            <person name="Rottier P.J."/>
            <person name="Engelsma M.Y."/>
        </authorList>
    </citation>
    <scope>NUCLEOTIDE SEQUENCE [LARGE SCALE GENOMIC DNA]</scope>
    <source>
        <strain evidence="1">500138</strain>
        <strain evidence="9">Isolate Anguilla anguilla/Netherlands/500138/1998</strain>
    </source>
</reference>
<proteinExistence type="predicted"/>
<dbReference type="GeneID" id="8683445"/>
<dbReference type="EMBL" id="MW580855">
    <property type="protein sequence ID" value="QRM17092.1"/>
    <property type="molecule type" value="Genomic_DNA"/>
</dbReference>
<reference evidence="7" key="3">
    <citation type="journal article" date="2021" name="Microorganisms">
        <title>Genomes of Anguillid Herpesvirus 1 Strains Reveal Evolutionary Disparities and Low Genetic Diversity in the Genus Cyprinivirus.</title>
        <authorList>
            <person name="Donohoe O."/>
            <person name="Zhang H."/>
            <person name="Delrez N."/>
            <person name="Gao Y."/>
            <person name="Suarez N.M."/>
            <person name="Davison A.J."/>
            <person name="Vanderplasschen A."/>
        </authorList>
    </citation>
    <scope>NUCLEOTIDE SEQUENCE</scope>
    <source>
        <strain evidence="2">500138</strain>
        <strain evidence="4">DK-200249</strain>
        <strain evidence="3">DK-2008-50-66-1</strain>
        <strain evidence="5">DK-205223-2</strain>
        <strain evidence="6">DK-206116-1</strain>
        <strain evidence="7">HVA 486123</strain>
        <strain evidence="8">UK N080</strain>
    </source>
</reference>
<evidence type="ECO:0000313" key="5">
    <source>
        <dbReference type="EMBL" id="QRM16700.1"/>
    </source>
</evidence>
<dbReference type="EMBL" id="MW580850">
    <property type="protein sequence ID" value="QRM16439.1"/>
    <property type="molecule type" value="Genomic_DNA"/>
</dbReference>
<reference evidence="1" key="2">
    <citation type="submission" date="2012-05" db="EMBL/GenBank/DDBJ databases">
        <authorList>
            <person name="van Beurden S.J."/>
            <person name="Gatherer D."/>
            <person name="Tuzi K."/>
            <person name="Herzyk P."/>
            <person name="Galbraith J."/>
            <person name="Peeters B.P.H."/>
            <person name="Rottier P.J.M."/>
            <person name="Engelsma M.Y."/>
            <person name="Davison A.J."/>
        </authorList>
    </citation>
    <scope>NUCLEOTIDE SEQUENCE</scope>
    <source>
        <strain evidence="1">500138</strain>
    </source>
</reference>